<feature type="domain" description="DUF7731" evidence="3">
    <location>
        <begin position="28"/>
        <end position="128"/>
    </location>
</feature>
<proteinExistence type="predicted"/>
<dbReference type="Pfam" id="PF24865">
    <property type="entry name" value="DUF7731"/>
    <property type="match status" value="1"/>
</dbReference>
<evidence type="ECO:0000256" key="2">
    <source>
        <dbReference type="SAM" id="SignalP"/>
    </source>
</evidence>
<feature type="transmembrane region" description="Helical" evidence="1">
    <location>
        <begin position="147"/>
        <end position="170"/>
    </location>
</feature>
<evidence type="ECO:0000256" key="1">
    <source>
        <dbReference type="SAM" id="Phobius"/>
    </source>
</evidence>
<keyword evidence="1" id="KW-0812">Transmembrane</keyword>
<dbReference type="AlphaFoldDB" id="A0A9Q1Q6A5"/>
<name>A0A9Q1Q6A5_9CARY</name>
<accession>A0A9Q1Q6A5</accession>
<evidence type="ECO:0000313" key="5">
    <source>
        <dbReference type="Proteomes" id="UP001153076"/>
    </source>
</evidence>
<keyword evidence="1" id="KW-1133">Transmembrane helix</keyword>
<organism evidence="4 5">
    <name type="scientific">Carnegiea gigantea</name>
    <dbReference type="NCBI Taxonomy" id="171969"/>
    <lineage>
        <taxon>Eukaryota</taxon>
        <taxon>Viridiplantae</taxon>
        <taxon>Streptophyta</taxon>
        <taxon>Embryophyta</taxon>
        <taxon>Tracheophyta</taxon>
        <taxon>Spermatophyta</taxon>
        <taxon>Magnoliopsida</taxon>
        <taxon>eudicotyledons</taxon>
        <taxon>Gunneridae</taxon>
        <taxon>Pentapetalae</taxon>
        <taxon>Caryophyllales</taxon>
        <taxon>Cactineae</taxon>
        <taxon>Cactaceae</taxon>
        <taxon>Cactoideae</taxon>
        <taxon>Echinocereeae</taxon>
        <taxon>Carnegiea</taxon>
    </lineage>
</organism>
<keyword evidence="5" id="KW-1185">Reference proteome</keyword>
<evidence type="ECO:0000259" key="3">
    <source>
        <dbReference type="Pfam" id="PF24865"/>
    </source>
</evidence>
<feature type="chain" id="PRO_5040155191" description="DUF7731 domain-containing protein" evidence="2">
    <location>
        <begin position="25"/>
        <end position="171"/>
    </location>
</feature>
<dbReference type="Proteomes" id="UP001153076">
    <property type="component" value="Unassembled WGS sequence"/>
</dbReference>
<sequence>MARIIQLYTTLIVVSALCFNSGFAQINPAQILTKALSCFNDKHIYSSCNEAYRLTQSGYINVPPEATDQFCYGPCLAETHLVLDCIDRLLSTFVFYNKATINNIRTTLRAACGHSSERGHFNVENYMQEYLQDEWSSANLPAQPSTLITFVFALSVLLLIVRVLTIAAFAP</sequence>
<dbReference type="PANTHER" id="PTHR34366:SF2">
    <property type="entry name" value="OS07G0289901 PROTEIN"/>
    <property type="match status" value="1"/>
</dbReference>
<keyword evidence="2" id="KW-0732">Signal</keyword>
<keyword evidence="1" id="KW-0472">Membrane</keyword>
<dbReference type="PANTHER" id="PTHR34366">
    <property type="entry name" value="OS07G0289901 PROTEIN-RELATED"/>
    <property type="match status" value="1"/>
</dbReference>
<evidence type="ECO:0000313" key="4">
    <source>
        <dbReference type="EMBL" id="KAJ8430558.1"/>
    </source>
</evidence>
<protein>
    <recommendedName>
        <fullName evidence="3">DUF7731 domain-containing protein</fullName>
    </recommendedName>
</protein>
<reference evidence="4" key="1">
    <citation type="submission" date="2022-04" db="EMBL/GenBank/DDBJ databases">
        <title>Carnegiea gigantea Genome sequencing and assembly v2.</title>
        <authorList>
            <person name="Copetti D."/>
            <person name="Sanderson M.J."/>
            <person name="Burquez A."/>
            <person name="Wojciechowski M.F."/>
        </authorList>
    </citation>
    <scope>NUCLEOTIDE SEQUENCE</scope>
    <source>
        <strain evidence="4">SGP5-SGP5p</strain>
        <tissue evidence="4">Aerial part</tissue>
    </source>
</reference>
<gene>
    <name evidence="4" type="ORF">Cgig2_019130</name>
</gene>
<feature type="signal peptide" evidence="2">
    <location>
        <begin position="1"/>
        <end position="24"/>
    </location>
</feature>
<comment type="caution">
    <text evidence="4">The sequence shown here is derived from an EMBL/GenBank/DDBJ whole genome shotgun (WGS) entry which is preliminary data.</text>
</comment>
<dbReference type="InterPro" id="IPR056633">
    <property type="entry name" value="DUF7731"/>
</dbReference>
<dbReference type="OrthoDB" id="1843925at2759"/>
<dbReference type="EMBL" id="JAKOGI010000782">
    <property type="protein sequence ID" value="KAJ8430558.1"/>
    <property type="molecule type" value="Genomic_DNA"/>
</dbReference>